<dbReference type="AlphaFoldDB" id="A0A1T4MB80"/>
<dbReference type="Proteomes" id="UP000191153">
    <property type="component" value="Unassembled WGS sequence"/>
</dbReference>
<dbReference type="STRING" id="180163.SAMN02745174_01136"/>
<accession>A0A1T4MB80</accession>
<keyword evidence="2" id="KW-1185">Reference proteome</keyword>
<name>A0A1T4MB80_9FUSO</name>
<sequence>MKSNLFQKINFKDSKETATYFKSIKADIVPRRGEELVEITSENIQNLIVEKVIYNLDKNEIDFANVFLRDIALENSDDKEELKKFLEDRGWTLSEEDDDL</sequence>
<evidence type="ECO:0000313" key="2">
    <source>
        <dbReference type="Proteomes" id="UP000191153"/>
    </source>
</evidence>
<proteinExistence type="predicted"/>
<protein>
    <submittedName>
        <fullName evidence="1">Uncharacterized protein</fullName>
    </submittedName>
</protein>
<organism evidence="1 2">
    <name type="scientific">Cetobacterium ceti</name>
    <dbReference type="NCBI Taxonomy" id="180163"/>
    <lineage>
        <taxon>Bacteria</taxon>
        <taxon>Fusobacteriati</taxon>
        <taxon>Fusobacteriota</taxon>
        <taxon>Fusobacteriia</taxon>
        <taxon>Fusobacteriales</taxon>
        <taxon>Fusobacteriaceae</taxon>
        <taxon>Cetobacterium</taxon>
    </lineage>
</organism>
<reference evidence="1 2" key="1">
    <citation type="submission" date="2017-02" db="EMBL/GenBank/DDBJ databases">
        <authorList>
            <person name="Peterson S.W."/>
        </authorList>
    </citation>
    <scope>NUCLEOTIDE SEQUENCE [LARGE SCALE GENOMIC DNA]</scope>
    <source>
        <strain evidence="1 2">ATCC 700028</strain>
    </source>
</reference>
<dbReference type="RefSeq" id="WP_078693635.1">
    <property type="nucleotide sequence ID" value="NZ_FUWX01000008.1"/>
</dbReference>
<gene>
    <name evidence="1" type="ORF">SAMN02745174_01136</name>
</gene>
<dbReference type="EMBL" id="FUWX01000008">
    <property type="protein sequence ID" value="SJZ64131.1"/>
    <property type="molecule type" value="Genomic_DNA"/>
</dbReference>
<evidence type="ECO:0000313" key="1">
    <source>
        <dbReference type="EMBL" id="SJZ64131.1"/>
    </source>
</evidence>